<sequence>DQCQTAGVPFFFKQWGEWEIANKENAARNDYIVTESRQGFLTPYNRKKFISLNKDGSCYCDNPQPKSIAMAKVGKKKAGHLLDGKEYKKYPK</sequence>
<feature type="non-terminal residue" evidence="1">
    <location>
        <position position="1"/>
    </location>
</feature>
<dbReference type="EMBL" id="BART01019063">
    <property type="protein sequence ID" value="GAG81441.1"/>
    <property type="molecule type" value="Genomic_DNA"/>
</dbReference>
<dbReference type="Pfam" id="PF07505">
    <property type="entry name" value="DUF5131"/>
    <property type="match status" value="1"/>
</dbReference>
<proteinExistence type="predicted"/>
<evidence type="ECO:0000313" key="1">
    <source>
        <dbReference type="EMBL" id="GAG81441.1"/>
    </source>
</evidence>
<organism evidence="1">
    <name type="scientific">marine sediment metagenome</name>
    <dbReference type="NCBI Taxonomy" id="412755"/>
    <lineage>
        <taxon>unclassified sequences</taxon>
        <taxon>metagenomes</taxon>
        <taxon>ecological metagenomes</taxon>
    </lineage>
</organism>
<accession>X1CAU6</accession>
<comment type="caution">
    <text evidence="1">The sequence shown here is derived from an EMBL/GenBank/DDBJ whole genome shotgun (WGS) entry which is preliminary data.</text>
</comment>
<protein>
    <recommendedName>
        <fullName evidence="2">DUF5131 family protein</fullName>
    </recommendedName>
</protein>
<gene>
    <name evidence="1" type="ORF">S01H4_35786</name>
</gene>
<name>X1CAU6_9ZZZZ</name>
<evidence type="ECO:0008006" key="2">
    <source>
        <dbReference type="Google" id="ProtNLM"/>
    </source>
</evidence>
<dbReference type="InterPro" id="IPR011101">
    <property type="entry name" value="DUF5131"/>
</dbReference>
<reference evidence="1" key="1">
    <citation type="journal article" date="2014" name="Front. Microbiol.">
        <title>High frequency of phylogenetically diverse reductive dehalogenase-homologous genes in deep subseafloor sedimentary metagenomes.</title>
        <authorList>
            <person name="Kawai M."/>
            <person name="Futagami T."/>
            <person name="Toyoda A."/>
            <person name="Takaki Y."/>
            <person name="Nishi S."/>
            <person name="Hori S."/>
            <person name="Arai W."/>
            <person name="Tsubouchi T."/>
            <person name="Morono Y."/>
            <person name="Uchiyama I."/>
            <person name="Ito T."/>
            <person name="Fujiyama A."/>
            <person name="Inagaki F."/>
            <person name="Takami H."/>
        </authorList>
    </citation>
    <scope>NUCLEOTIDE SEQUENCE</scope>
    <source>
        <strain evidence="1">Expedition CK06-06</strain>
    </source>
</reference>
<dbReference type="AlphaFoldDB" id="X1CAU6"/>